<reference evidence="2" key="1">
    <citation type="submission" date="2021-02" db="EMBL/GenBank/DDBJ databases">
        <authorList>
            <person name="Nowell W R."/>
        </authorList>
    </citation>
    <scope>NUCLEOTIDE SEQUENCE</scope>
</reference>
<dbReference type="EMBL" id="CAJOBB010004656">
    <property type="protein sequence ID" value="CAF4098012.1"/>
    <property type="molecule type" value="Genomic_DNA"/>
</dbReference>
<evidence type="ECO:0000256" key="1">
    <source>
        <dbReference type="SAM" id="MobiDB-lite"/>
    </source>
</evidence>
<organism evidence="2 4">
    <name type="scientific">Adineta steineri</name>
    <dbReference type="NCBI Taxonomy" id="433720"/>
    <lineage>
        <taxon>Eukaryota</taxon>
        <taxon>Metazoa</taxon>
        <taxon>Spiralia</taxon>
        <taxon>Gnathifera</taxon>
        <taxon>Rotifera</taxon>
        <taxon>Eurotatoria</taxon>
        <taxon>Bdelloidea</taxon>
        <taxon>Adinetida</taxon>
        <taxon>Adinetidae</taxon>
        <taxon>Adineta</taxon>
    </lineage>
</organism>
<proteinExistence type="predicted"/>
<evidence type="ECO:0000313" key="4">
    <source>
        <dbReference type="Proteomes" id="UP000663860"/>
    </source>
</evidence>
<accession>A0A815STS3</accession>
<name>A0A815STS3_9BILA</name>
<comment type="caution">
    <text evidence="2">The sequence shown here is derived from an EMBL/GenBank/DDBJ whole genome shotgun (WGS) entry which is preliminary data.</text>
</comment>
<evidence type="ECO:0000313" key="2">
    <source>
        <dbReference type="EMBL" id="CAF1496127.1"/>
    </source>
</evidence>
<feature type="non-terminal residue" evidence="2">
    <location>
        <position position="1"/>
    </location>
</feature>
<dbReference type="EMBL" id="CAJNOE010002940">
    <property type="protein sequence ID" value="CAF1496127.1"/>
    <property type="molecule type" value="Genomic_DNA"/>
</dbReference>
<dbReference type="Proteomes" id="UP000663860">
    <property type="component" value="Unassembled WGS sequence"/>
</dbReference>
<dbReference type="Proteomes" id="UP000663868">
    <property type="component" value="Unassembled WGS sequence"/>
</dbReference>
<gene>
    <name evidence="2" type="ORF">IZO911_LOCUS44757</name>
    <name evidence="3" type="ORF">KXQ929_LOCUS34359</name>
</gene>
<evidence type="ECO:0000313" key="3">
    <source>
        <dbReference type="EMBL" id="CAF4098012.1"/>
    </source>
</evidence>
<sequence>QRTTFQTTNDLIWNIEFNDDSKSILVVECPSLCLQNVMNPIATTSSIPQLSTDKFQSETANQIHSSSEPVQYNPQLDTIITLEPDK</sequence>
<dbReference type="AlphaFoldDB" id="A0A815STS3"/>
<feature type="region of interest" description="Disordered" evidence="1">
    <location>
        <begin position="55"/>
        <end position="74"/>
    </location>
</feature>
<protein>
    <submittedName>
        <fullName evidence="2">Uncharacterized protein</fullName>
    </submittedName>
</protein>